<comment type="function">
    <text evidence="7">Part of the ABC transporter complex PotABCD involved in spermidine/putrescine import. Responsible for energy coupling to the transport system.</text>
</comment>
<keyword evidence="4 7" id="KW-0067">ATP-binding</keyword>
<evidence type="ECO:0000256" key="5">
    <source>
        <dbReference type="ARBA" id="ARBA00022967"/>
    </source>
</evidence>
<name>A0ABN1N6X9_9PSEU</name>
<comment type="caution">
    <text evidence="9">The sequence shown here is derived from an EMBL/GenBank/DDBJ whole genome shotgun (WGS) entry which is preliminary data.</text>
</comment>
<dbReference type="InterPro" id="IPR003439">
    <property type="entry name" value="ABC_transporter-like_ATP-bd"/>
</dbReference>
<evidence type="ECO:0000313" key="9">
    <source>
        <dbReference type="EMBL" id="GAA0895724.1"/>
    </source>
</evidence>
<organism evidence="9 10">
    <name type="scientific">Pseudonocardia zijingensis</name>
    <dbReference type="NCBI Taxonomy" id="153376"/>
    <lineage>
        <taxon>Bacteria</taxon>
        <taxon>Bacillati</taxon>
        <taxon>Actinomycetota</taxon>
        <taxon>Actinomycetes</taxon>
        <taxon>Pseudonocardiales</taxon>
        <taxon>Pseudonocardiaceae</taxon>
        <taxon>Pseudonocardia</taxon>
    </lineage>
</organism>
<evidence type="ECO:0000256" key="3">
    <source>
        <dbReference type="ARBA" id="ARBA00022741"/>
    </source>
</evidence>
<evidence type="ECO:0000256" key="6">
    <source>
        <dbReference type="ARBA" id="ARBA00023136"/>
    </source>
</evidence>
<dbReference type="InterPro" id="IPR008995">
    <property type="entry name" value="Mo/tungstate-bd_C_term_dom"/>
</dbReference>
<evidence type="ECO:0000256" key="7">
    <source>
        <dbReference type="RuleBase" id="RU364083"/>
    </source>
</evidence>
<comment type="similarity">
    <text evidence="7">Belongs to the ABC transporter superfamily. Spermidine/putrescine importer (TC 3.A.1.11.1) family.</text>
</comment>
<keyword evidence="5 7" id="KW-1278">Translocase</keyword>
<dbReference type="Pfam" id="PF00005">
    <property type="entry name" value="ABC_tran"/>
    <property type="match status" value="1"/>
</dbReference>
<dbReference type="InterPro" id="IPR005893">
    <property type="entry name" value="PotA-like"/>
</dbReference>
<dbReference type="Gene3D" id="3.40.50.300">
    <property type="entry name" value="P-loop containing nucleotide triphosphate hydrolases"/>
    <property type="match status" value="1"/>
</dbReference>
<accession>A0ABN1N6X9</accession>
<keyword evidence="2 7" id="KW-1003">Cell membrane</keyword>
<evidence type="ECO:0000313" key="10">
    <source>
        <dbReference type="Proteomes" id="UP001499967"/>
    </source>
</evidence>
<dbReference type="GO" id="GO:0005524">
    <property type="term" value="F:ATP binding"/>
    <property type="evidence" value="ECO:0007669"/>
    <property type="project" value="UniProtKB-KW"/>
</dbReference>
<keyword evidence="6 7" id="KW-0472">Membrane</keyword>
<dbReference type="RefSeq" id="WP_343944244.1">
    <property type="nucleotide sequence ID" value="NZ_BAAAHP010000163.1"/>
</dbReference>
<dbReference type="EC" id="7.6.2.11" evidence="7"/>
<dbReference type="PROSITE" id="PS00211">
    <property type="entry name" value="ABC_TRANSPORTER_1"/>
    <property type="match status" value="1"/>
</dbReference>
<evidence type="ECO:0000256" key="1">
    <source>
        <dbReference type="ARBA" id="ARBA00022448"/>
    </source>
</evidence>
<dbReference type="SUPFAM" id="SSF50331">
    <property type="entry name" value="MOP-like"/>
    <property type="match status" value="1"/>
</dbReference>
<dbReference type="EMBL" id="BAAAHP010000163">
    <property type="protein sequence ID" value="GAA0895724.1"/>
    <property type="molecule type" value="Genomic_DNA"/>
</dbReference>
<evidence type="ECO:0000256" key="4">
    <source>
        <dbReference type="ARBA" id="ARBA00022840"/>
    </source>
</evidence>
<keyword evidence="10" id="KW-1185">Reference proteome</keyword>
<dbReference type="SUPFAM" id="SSF52540">
    <property type="entry name" value="P-loop containing nucleoside triphosphate hydrolases"/>
    <property type="match status" value="1"/>
</dbReference>
<dbReference type="InterPro" id="IPR027417">
    <property type="entry name" value="P-loop_NTPase"/>
</dbReference>
<gene>
    <name evidence="7" type="primary">potA</name>
    <name evidence="9" type="ORF">GCM10009559_52470</name>
</gene>
<dbReference type="PROSITE" id="PS50893">
    <property type="entry name" value="ABC_TRANSPORTER_2"/>
    <property type="match status" value="1"/>
</dbReference>
<dbReference type="Gene3D" id="2.40.50.100">
    <property type="match status" value="1"/>
</dbReference>
<dbReference type="Proteomes" id="UP001499967">
    <property type="component" value="Unassembled WGS sequence"/>
</dbReference>
<dbReference type="PANTHER" id="PTHR42781:SF4">
    <property type="entry name" value="SPERMIDINE_PUTRESCINE IMPORT ATP-BINDING PROTEIN POTA"/>
    <property type="match status" value="1"/>
</dbReference>
<evidence type="ECO:0000256" key="2">
    <source>
        <dbReference type="ARBA" id="ARBA00022475"/>
    </source>
</evidence>
<dbReference type="InterPro" id="IPR017871">
    <property type="entry name" value="ABC_transporter-like_CS"/>
</dbReference>
<reference evidence="9 10" key="1">
    <citation type="journal article" date="2019" name="Int. J. Syst. Evol. Microbiol.">
        <title>The Global Catalogue of Microorganisms (GCM) 10K type strain sequencing project: providing services to taxonomists for standard genome sequencing and annotation.</title>
        <authorList>
            <consortium name="The Broad Institute Genomics Platform"/>
            <consortium name="The Broad Institute Genome Sequencing Center for Infectious Disease"/>
            <person name="Wu L."/>
            <person name="Ma J."/>
        </authorList>
    </citation>
    <scope>NUCLEOTIDE SEQUENCE [LARGE SCALE GENOMIC DNA]</scope>
    <source>
        <strain evidence="9 10">JCM 11117</strain>
    </source>
</reference>
<comment type="catalytic activity">
    <reaction evidence="7">
        <text>ATP + H2O + polyamine-[polyamine-binding protein]Side 1 = ADP + phosphate + polyamineSide 2 + [polyamine-binding protein]Side 1.</text>
        <dbReference type="EC" id="7.6.2.11"/>
    </reaction>
</comment>
<sequence length="345" mass="36864">MSKDYGAGAPAVADVSLDVAPGEFMTFLGPSGSGKTTTLNMIAGFVAPTAGAIRLGDQDVSAMPPHRRGIGMVFQHYALFPHMTVAQNIAYPLRQRGVAAAERERRVAEALEMVGLDGYGDRRPAQLSGGQQQRVALARALVFRPPLLLMDEPLGALDRRLREKLQTEIRRIHHELGVTLVYVTHDQDEALMLSDRIAVFADGRVVQVGTPDELYERPASRFVAEFLGDSNVFTGELGAGVLRLPDGSALRMPTNGRSAGRATVVVRPERMRLVTDPASPTGHNGLPGQVVDVHYLGTARKVEVRVGERSVLVHEPVGAATGAAPGDRVVVSWSAADCVLVEGAG</sequence>
<comment type="subunit">
    <text evidence="7">The complex is composed of two ATP-binding proteins (PotA), two transmembrane proteins (PotB and PotC) and a solute-binding protein (PotD).</text>
</comment>
<dbReference type="Pfam" id="PF08402">
    <property type="entry name" value="TOBE_2"/>
    <property type="match status" value="1"/>
</dbReference>
<keyword evidence="1 7" id="KW-0813">Transport</keyword>
<dbReference type="SMART" id="SM00382">
    <property type="entry name" value="AAA"/>
    <property type="match status" value="1"/>
</dbReference>
<dbReference type="InterPro" id="IPR013611">
    <property type="entry name" value="Transp-assoc_OB_typ2"/>
</dbReference>
<dbReference type="PANTHER" id="PTHR42781">
    <property type="entry name" value="SPERMIDINE/PUTRESCINE IMPORT ATP-BINDING PROTEIN POTA"/>
    <property type="match status" value="1"/>
</dbReference>
<proteinExistence type="inferred from homology"/>
<feature type="domain" description="ABC transporter" evidence="8">
    <location>
        <begin position="1"/>
        <end position="227"/>
    </location>
</feature>
<evidence type="ECO:0000259" key="8">
    <source>
        <dbReference type="PROSITE" id="PS50893"/>
    </source>
</evidence>
<protein>
    <recommendedName>
        <fullName evidence="7">Spermidine/putrescine import ATP-binding protein PotA</fullName>
        <ecNumber evidence="7">7.6.2.11</ecNumber>
    </recommendedName>
</protein>
<dbReference type="InterPro" id="IPR003593">
    <property type="entry name" value="AAA+_ATPase"/>
</dbReference>
<dbReference type="NCBIfam" id="TIGR01187">
    <property type="entry name" value="potA"/>
    <property type="match status" value="1"/>
</dbReference>
<keyword evidence="3 7" id="KW-0547">Nucleotide-binding</keyword>
<dbReference type="InterPro" id="IPR050093">
    <property type="entry name" value="ABC_SmlMolc_Importer"/>
</dbReference>